<evidence type="ECO:0000313" key="1">
    <source>
        <dbReference type="EMBL" id="GGC92332.1"/>
    </source>
</evidence>
<dbReference type="SUPFAM" id="SSF100985">
    <property type="entry name" value="Sporulation inhibitor Sda"/>
    <property type="match status" value="1"/>
</dbReference>
<sequence length="46" mass="5453">MEHLTDKLLIESYQKALELNLSKEFIQLIEEELHKRSIQPSIKKTS</sequence>
<proteinExistence type="predicted"/>
<accession>A0ABQ1P6Y6</accession>
<dbReference type="InterPro" id="IPR036916">
    <property type="entry name" value="Sda_sf"/>
</dbReference>
<protein>
    <recommendedName>
        <fullName evidence="3">Developmental checkpoint coupling sporulation initiation to replication initiation</fullName>
    </recommendedName>
</protein>
<comment type="caution">
    <text evidence="1">The sequence shown here is derived from an EMBL/GenBank/DDBJ whole genome shotgun (WGS) entry which is preliminary data.</text>
</comment>
<dbReference type="RefSeq" id="WP_062446888.1">
    <property type="nucleotide sequence ID" value="NZ_BMCJ01000004.1"/>
</dbReference>
<reference evidence="2" key="1">
    <citation type="journal article" date="2019" name="Int. J. Syst. Evol. Microbiol.">
        <title>The Global Catalogue of Microorganisms (GCM) 10K type strain sequencing project: providing services to taxonomists for standard genome sequencing and annotation.</title>
        <authorList>
            <consortium name="The Broad Institute Genomics Platform"/>
            <consortium name="The Broad Institute Genome Sequencing Center for Infectious Disease"/>
            <person name="Wu L."/>
            <person name="Ma J."/>
        </authorList>
    </citation>
    <scope>NUCLEOTIDE SEQUENCE [LARGE SCALE GENOMIC DNA]</scope>
    <source>
        <strain evidence="2">CCM 7282</strain>
    </source>
</reference>
<dbReference type="EMBL" id="BMCJ01000004">
    <property type="protein sequence ID" value="GGC92332.1"/>
    <property type="molecule type" value="Genomic_DNA"/>
</dbReference>
<evidence type="ECO:0000313" key="2">
    <source>
        <dbReference type="Proteomes" id="UP000619534"/>
    </source>
</evidence>
<organism evidence="1 2">
    <name type="scientific">Thalassobacillus devorans</name>
    <dbReference type="NCBI Taxonomy" id="279813"/>
    <lineage>
        <taxon>Bacteria</taxon>
        <taxon>Bacillati</taxon>
        <taxon>Bacillota</taxon>
        <taxon>Bacilli</taxon>
        <taxon>Bacillales</taxon>
        <taxon>Bacillaceae</taxon>
        <taxon>Thalassobacillus</taxon>
    </lineage>
</organism>
<name>A0ABQ1P6Y6_9BACI</name>
<dbReference type="Pfam" id="PF08970">
    <property type="entry name" value="Sda"/>
    <property type="match status" value="1"/>
</dbReference>
<evidence type="ECO:0008006" key="3">
    <source>
        <dbReference type="Google" id="ProtNLM"/>
    </source>
</evidence>
<dbReference type="InterPro" id="IPR015064">
    <property type="entry name" value="Sda"/>
</dbReference>
<dbReference type="Proteomes" id="UP000619534">
    <property type="component" value="Unassembled WGS sequence"/>
</dbReference>
<keyword evidence="2" id="KW-1185">Reference proteome</keyword>
<gene>
    <name evidence="1" type="ORF">GCM10007216_23870</name>
</gene>
<dbReference type="Gene3D" id="1.10.287.1100">
    <property type="entry name" value="Sporulation inhibitor A"/>
    <property type="match status" value="1"/>
</dbReference>